<dbReference type="RefSeq" id="WP_133851792.1">
    <property type="nucleotide sequence ID" value="NZ_SNXZ01000004.1"/>
</dbReference>
<proteinExistence type="predicted"/>
<dbReference type="Pfam" id="PF00561">
    <property type="entry name" value="Abhydrolase_1"/>
    <property type="match status" value="1"/>
</dbReference>
<evidence type="ECO:0000313" key="2">
    <source>
        <dbReference type="EMBL" id="TDP96442.1"/>
    </source>
</evidence>
<accession>A0A4R6S952</accession>
<dbReference type="InterPro" id="IPR050266">
    <property type="entry name" value="AB_hydrolase_sf"/>
</dbReference>
<dbReference type="InterPro" id="IPR000073">
    <property type="entry name" value="AB_hydrolase_1"/>
</dbReference>
<dbReference type="EMBL" id="SNXZ01000004">
    <property type="protein sequence ID" value="TDP96442.1"/>
    <property type="molecule type" value="Genomic_DNA"/>
</dbReference>
<dbReference type="AlphaFoldDB" id="A0A4R6S952"/>
<reference evidence="2 3" key="1">
    <citation type="submission" date="2019-03" db="EMBL/GenBank/DDBJ databases">
        <title>Genomic Encyclopedia of Type Strains, Phase IV (KMG-IV): sequencing the most valuable type-strain genomes for metagenomic binning, comparative biology and taxonomic classification.</title>
        <authorList>
            <person name="Goeker M."/>
        </authorList>
    </citation>
    <scope>NUCLEOTIDE SEQUENCE [LARGE SCALE GENOMIC DNA]</scope>
    <source>
        <strain evidence="2 3">DSM 45361</strain>
    </source>
</reference>
<dbReference type="Gene3D" id="3.40.50.1820">
    <property type="entry name" value="alpha/beta hydrolase"/>
    <property type="match status" value="1"/>
</dbReference>
<gene>
    <name evidence="2" type="ORF">EV186_104430</name>
</gene>
<keyword evidence="3" id="KW-1185">Reference proteome</keyword>
<dbReference type="GO" id="GO:0003824">
    <property type="term" value="F:catalytic activity"/>
    <property type="evidence" value="ECO:0007669"/>
    <property type="project" value="UniProtKB-ARBA"/>
</dbReference>
<dbReference type="Proteomes" id="UP000295444">
    <property type="component" value="Unassembled WGS sequence"/>
</dbReference>
<dbReference type="InterPro" id="IPR029058">
    <property type="entry name" value="AB_hydrolase_fold"/>
</dbReference>
<sequence>MSTIMLDSGTLHYEETGPADGRPVVFVHGYAMGGSLWRPLAQRLADRGMRCIVPTWPLGAHPEAMRPGADLTMSGVAGMITPLLDALDLDDVVLTGSDTGGALVQIVAGTQPDRVGALVLASCDAFEHFPPPILRPLIAAARSSRLFRMALLPMRTRTARRRAFGDLAHADLEDLTREWVQPALSDSAIADDLRRFTASMTQSVTLNAAARLPSFTKPALVAWSADDAFFPVEDGHRLAKTLPHARFELIKNARTFSMIDQPDVLADLISDFVRTGS</sequence>
<feature type="domain" description="AB hydrolase-1" evidence="1">
    <location>
        <begin position="23"/>
        <end position="261"/>
    </location>
</feature>
<evidence type="ECO:0000313" key="3">
    <source>
        <dbReference type="Proteomes" id="UP000295444"/>
    </source>
</evidence>
<name>A0A4R6S952_LABRH</name>
<protein>
    <submittedName>
        <fullName evidence="2">Pimeloyl-ACP methyl ester carboxylesterase</fullName>
    </submittedName>
</protein>
<comment type="caution">
    <text evidence="2">The sequence shown here is derived from an EMBL/GenBank/DDBJ whole genome shotgun (WGS) entry which is preliminary data.</text>
</comment>
<dbReference type="PRINTS" id="PR00111">
    <property type="entry name" value="ABHYDROLASE"/>
</dbReference>
<dbReference type="PANTHER" id="PTHR43798">
    <property type="entry name" value="MONOACYLGLYCEROL LIPASE"/>
    <property type="match status" value="1"/>
</dbReference>
<dbReference type="SUPFAM" id="SSF53474">
    <property type="entry name" value="alpha/beta-Hydrolases"/>
    <property type="match status" value="1"/>
</dbReference>
<organism evidence="2 3">
    <name type="scientific">Labedaea rhizosphaerae</name>
    <dbReference type="NCBI Taxonomy" id="598644"/>
    <lineage>
        <taxon>Bacteria</taxon>
        <taxon>Bacillati</taxon>
        <taxon>Actinomycetota</taxon>
        <taxon>Actinomycetes</taxon>
        <taxon>Pseudonocardiales</taxon>
        <taxon>Pseudonocardiaceae</taxon>
        <taxon>Labedaea</taxon>
    </lineage>
</organism>
<evidence type="ECO:0000259" key="1">
    <source>
        <dbReference type="Pfam" id="PF00561"/>
    </source>
</evidence>
<dbReference type="OrthoDB" id="3400345at2"/>